<keyword evidence="7 9" id="KW-0472">Membrane</keyword>
<evidence type="ECO:0000259" key="10">
    <source>
        <dbReference type="PROSITE" id="PS50893"/>
    </source>
</evidence>
<comment type="subcellular location">
    <subcellularLocation>
        <location evidence="1">Membrane</location>
        <topology evidence="1">Multi-pass membrane protein</topology>
    </subcellularLocation>
</comment>
<dbReference type="STRING" id="441959.B8MRU1"/>
<feature type="transmembrane region" description="Helical" evidence="9">
    <location>
        <begin position="974"/>
        <end position="998"/>
    </location>
</feature>
<dbReference type="InterPro" id="IPR050173">
    <property type="entry name" value="ABC_transporter_C-like"/>
</dbReference>
<dbReference type="InParanoid" id="B8MRU1"/>
<dbReference type="OrthoDB" id="4226862at2759"/>
<evidence type="ECO:0000256" key="7">
    <source>
        <dbReference type="ARBA" id="ARBA00023136"/>
    </source>
</evidence>
<dbReference type="PROSITE" id="PS00211">
    <property type="entry name" value="ABC_TRANSPORTER_1"/>
    <property type="match status" value="2"/>
</dbReference>
<dbReference type="RefSeq" id="XP_002487386.1">
    <property type="nucleotide sequence ID" value="XM_002487341.1"/>
</dbReference>
<evidence type="ECO:0000256" key="2">
    <source>
        <dbReference type="ARBA" id="ARBA00022448"/>
    </source>
</evidence>
<dbReference type="eggNOG" id="KOG0054">
    <property type="taxonomic scope" value="Eukaryota"/>
</dbReference>
<dbReference type="CDD" id="cd18580">
    <property type="entry name" value="ABC_6TM_ABCC_D2"/>
    <property type="match status" value="1"/>
</dbReference>
<keyword evidence="6 9" id="KW-1133">Transmembrane helix</keyword>
<feature type="region of interest" description="Disordered" evidence="8">
    <location>
        <begin position="784"/>
        <end position="827"/>
    </location>
</feature>
<dbReference type="InterPro" id="IPR003439">
    <property type="entry name" value="ABC_transporter-like_ATP-bd"/>
</dbReference>
<evidence type="ECO:0000256" key="6">
    <source>
        <dbReference type="ARBA" id="ARBA00022989"/>
    </source>
</evidence>
<dbReference type="PROSITE" id="PS50929">
    <property type="entry name" value="ABC_TM1F"/>
    <property type="match status" value="2"/>
</dbReference>
<dbReference type="Pfam" id="PF00664">
    <property type="entry name" value="ABC_membrane"/>
    <property type="match status" value="1"/>
</dbReference>
<dbReference type="SMART" id="SM00382">
    <property type="entry name" value="AAA"/>
    <property type="match status" value="1"/>
</dbReference>
<dbReference type="PANTHER" id="PTHR24223">
    <property type="entry name" value="ATP-BINDING CASSETTE SUB-FAMILY C"/>
    <property type="match status" value="1"/>
</dbReference>
<dbReference type="InterPro" id="IPR011527">
    <property type="entry name" value="ABC1_TM_dom"/>
</dbReference>
<evidence type="ECO:0000313" key="13">
    <source>
        <dbReference type="Proteomes" id="UP000001745"/>
    </source>
</evidence>
<dbReference type="SUPFAM" id="SSF90123">
    <property type="entry name" value="ABC transporter transmembrane region"/>
    <property type="match status" value="2"/>
</dbReference>
<keyword evidence="3 9" id="KW-0812">Transmembrane</keyword>
<keyword evidence="5" id="KW-0067">ATP-binding</keyword>
<name>B8MRU1_TALSN</name>
<dbReference type="InterPro" id="IPR027417">
    <property type="entry name" value="P-loop_NTPase"/>
</dbReference>
<dbReference type="EMBL" id="EQ962659">
    <property type="protein sequence ID" value="EED13275.1"/>
    <property type="molecule type" value="Genomic_DNA"/>
</dbReference>
<feature type="domain" description="ABC transporter" evidence="10">
    <location>
        <begin position="1163"/>
        <end position="1406"/>
    </location>
</feature>
<dbReference type="GO" id="GO:0140359">
    <property type="term" value="F:ABC-type transporter activity"/>
    <property type="evidence" value="ECO:0007669"/>
    <property type="project" value="InterPro"/>
</dbReference>
<dbReference type="Pfam" id="PF00005">
    <property type="entry name" value="ABC_tran"/>
    <property type="match status" value="2"/>
</dbReference>
<feature type="domain" description="ABC transmembrane type-1" evidence="11">
    <location>
        <begin position="241"/>
        <end position="364"/>
    </location>
</feature>
<feature type="transmembrane region" description="Helical" evidence="9">
    <location>
        <begin position="1098"/>
        <end position="1122"/>
    </location>
</feature>
<dbReference type="Proteomes" id="UP000001745">
    <property type="component" value="Unassembled WGS sequence"/>
</dbReference>
<feature type="transmembrane region" description="Helical" evidence="9">
    <location>
        <begin position="844"/>
        <end position="864"/>
    </location>
</feature>
<evidence type="ECO:0000313" key="12">
    <source>
        <dbReference type="EMBL" id="EED13275.1"/>
    </source>
</evidence>
<feature type="transmembrane region" description="Helical" evidence="9">
    <location>
        <begin position="121"/>
        <end position="141"/>
    </location>
</feature>
<evidence type="ECO:0000256" key="5">
    <source>
        <dbReference type="ARBA" id="ARBA00022840"/>
    </source>
</evidence>
<feature type="domain" description="ABC transmembrane type-1" evidence="11">
    <location>
        <begin position="845"/>
        <end position="1125"/>
    </location>
</feature>
<evidence type="ECO:0000259" key="11">
    <source>
        <dbReference type="PROSITE" id="PS50929"/>
    </source>
</evidence>
<organism evidence="12 13">
    <name type="scientific">Talaromyces stipitatus (strain ATCC 10500 / CBS 375.48 / QM 6759 / NRRL 1006)</name>
    <name type="common">Penicillium stipitatum</name>
    <dbReference type="NCBI Taxonomy" id="441959"/>
    <lineage>
        <taxon>Eukaryota</taxon>
        <taxon>Fungi</taxon>
        <taxon>Dikarya</taxon>
        <taxon>Ascomycota</taxon>
        <taxon>Pezizomycotina</taxon>
        <taxon>Eurotiomycetes</taxon>
        <taxon>Eurotiomycetidae</taxon>
        <taxon>Eurotiales</taxon>
        <taxon>Trichocomaceae</taxon>
        <taxon>Talaromyces</taxon>
        <taxon>Talaromyces sect. Talaromyces</taxon>
    </lineage>
</organism>
<dbReference type="HOGENOM" id="CLU_000604_27_5_1"/>
<dbReference type="InterPro" id="IPR036640">
    <property type="entry name" value="ABC1_TM_sf"/>
</dbReference>
<feature type="transmembrane region" description="Helical" evidence="9">
    <location>
        <begin position="359"/>
        <end position="380"/>
    </location>
</feature>
<proteinExistence type="predicted"/>
<accession>B8MRU1</accession>
<dbReference type="FunFam" id="1.20.1560.10:FF:000066">
    <property type="entry name" value="ABC multidrug transporter (Eurofung)"/>
    <property type="match status" value="1"/>
</dbReference>
<evidence type="ECO:0000256" key="9">
    <source>
        <dbReference type="SAM" id="Phobius"/>
    </source>
</evidence>
<feature type="transmembrane region" description="Helical" evidence="9">
    <location>
        <begin position="949"/>
        <end position="968"/>
    </location>
</feature>
<keyword evidence="4" id="KW-0547">Nucleotide-binding</keyword>
<protein>
    <submittedName>
        <fullName evidence="12">Multidrug resistance protein, putative</fullName>
    </submittedName>
</protein>
<dbReference type="InterPro" id="IPR017871">
    <property type="entry name" value="ABC_transporter-like_CS"/>
</dbReference>
<evidence type="ECO:0000256" key="4">
    <source>
        <dbReference type="ARBA" id="ARBA00022741"/>
    </source>
</evidence>
<dbReference type="InterPro" id="IPR003593">
    <property type="entry name" value="AAA+_ATPase"/>
</dbReference>
<dbReference type="InterPro" id="IPR044726">
    <property type="entry name" value="ABCC_6TM_D2"/>
</dbReference>
<feature type="transmembrane region" description="Helical" evidence="9">
    <location>
        <begin position="884"/>
        <end position="907"/>
    </location>
</feature>
<feature type="transmembrane region" description="Helical" evidence="9">
    <location>
        <begin position="241"/>
        <end position="261"/>
    </location>
</feature>
<dbReference type="GO" id="GO:0005524">
    <property type="term" value="F:ATP binding"/>
    <property type="evidence" value="ECO:0007669"/>
    <property type="project" value="UniProtKB-KW"/>
</dbReference>
<feature type="compositionally biased region" description="Basic and acidic residues" evidence="8">
    <location>
        <begin position="801"/>
        <end position="812"/>
    </location>
</feature>
<gene>
    <name evidence="12" type="ORF">TSTA_057650</name>
</gene>
<dbReference type="Gene3D" id="3.40.50.300">
    <property type="entry name" value="P-loop containing nucleotide triphosphate hydrolases"/>
    <property type="match status" value="2"/>
</dbReference>
<feature type="transmembrane region" description="Helical" evidence="9">
    <location>
        <begin position="273"/>
        <end position="295"/>
    </location>
</feature>
<dbReference type="Gene3D" id="1.20.1560.10">
    <property type="entry name" value="ABC transporter type 1, transmembrane domain"/>
    <property type="match status" value="3"/>
</dbReference>
<dbReference type="PhylomeDB" id="B8MRU1"/>
<keyword evidence="2" id="KW-0813">Transport</keyword>
<dbReference type="GO" id="GO:0016887">
    <property type="term" value="F:ATP hydrolysis activity"/>
    <property type="evidence" value="ECO:0007669"/>
    <property type="project" value="InterPro"/>
</dbReference>
<dbReference type="GeneID" id="8108901"/>
<feature type="transmembrane region" description="Helical" evidence="9">
    <location>
        <begin position="1058"/>
        <end position="1086"/>
    </location>
</feature>
<evidence type="ECO:0000256" key="1">
    <source>
        <dbReference type="ARBA" id="ARBA00004141"/>
    </source>
</evidence>
<dbReference type="PANTHER" id="PTHR24223:SF399">
    <property type="entry name" value="ABC TRANSPORTER ATNG"/>
    <property type="match status" value="1"/>
</dbReference>
<dbReference type="GO" id="GO:0016020">
    <property type="term" value="C:membrane"/>
    <property type="evidence" value="ECO:0007669"/>
    <property type="project" value="UniProtKB-SubCell"/>
</dbReference>
<evidence type="ECO:0000256" key="3">
    <source>
        <dbReference type="ARBA" id="ARBA00022692"/>
    </source>
</evidence>
<feature type="domain" description="ABC transporter" evidence="10">
    <location>
        <begin position="556"/>
        <end position="784"/>
    </location>
</feature>
<dbReference type="PROSITE" id="PS50893">
    <property type="entry name" value="ABC_TRANSPORTER_2"/>
    <property type="match status" value="2"/>
</dbReference>
<dbReference type="SUPFAM" id="SSF52540">
    <property type="entry name" value="P-loop containing nucleoside triphosphate hydrolases"/>
    <property type="match status" value="2"/>
</dbReference>
<keyword evidence="13" id="KW-1185">Reference proteome</keyword>
<sequence length="1420" mass="156790">MAELCRDDALVPTVYSHTCKRFDFSLYFEDAVFAIFPIPDGIMCSAGQPISRIAKSTMDAISFCQFAASLDFASAVAIGLLSYSEHVKSARPAPLINTYILATMLLDGARARTIWLLRVSSVLPSVFIASVALKFVLLILQSFPKMQFLLPSEREYTAEESAGILSLSSFAWLHPLIIRGYRHRLSIDDLYPVGHSMSSKSVHSGLQKIWKLSKKDKSYSLFLATAKALWLPLSVPMVPQLFLVALNLAQPLLLATAVSFVESGNDKPAGFGYSLIGAFGLTYFGIAIATAWYQYLSARALTMIRGALIGLTYSSMLDMHDGDEAASSSLSLINVDIERIVTSLQWVVGIAPDVIQVGIAIWLLEARIGAIFIAPVLVVIDREVHKIEAKIMDAGNLDQKWDYVGNININKRRENARTNVSDIEISNIVIGNSPRLLSPIITFIGFGIVVKLSGDKAPSTAIIFSSLSLLSILIDPVNELVAVGPNLAVALDCFNRVQQYVTNKKRVDYRIFSHRKPLDEDTSTARSETGRNNAMETTTLENTELALSTTATKSAIQLRNVDAGWSTQTLTLRDVSLDLNPSTLSLIIGDIGTGKSTLLKLLLGEVPVLAKGSVSLATDEVAFCGQTPFLRNQSIRDNIIGPFAHDAEWYGACIDACALDVDFEQMVEKDGTVVGSRGMSLSGGQKQRIALARTVYSRRRIILLDDVLSSLDTISERHCFDRLFGPSGLFKYLQSTVIFVTHSAKWLPYADKIVALGPNRTIQQAGSYEDLISSPGYVQDVMSTTKEKEPEIESSSSREISQYKHEGNKETTVETVETESSPDNARKSSSSALFYISSMRWSNFLAFTVLVGVEVGTNGIQPLWLSWWSDASQRSPNVDLGKWMGGYAAFGLLSLCFLGLCGGYLLIEINPKSSSSLHLKTLRSTMGAPIAHLTDKTVAKILNLFSQDMTLISMSLPIALILATGSFGNSVIGAVLTSVSSGYMAISTPILFVTLYFLQKLYLRTSQQLRALDLESKCPILEHFMETLQGLATIRSLSWTSHLISDTFHHLDQSQKPFYLLLCIQSWLNLVLNVIVAALAVVLMMLTVTLRDRISPGLLGVALISVVNFGQTLSLFVSYWTVLETSLTAIERIKDYIADAPKEDSLAQQEADVPWDWPVESRVEFRHVSASYRSNGPDVLKDLSISIPPRQTRRNLRTLWVRKIHIDLISVLLRLLKPSKGSVIIGSQDISIFAQQTVCKRVTSMPQDAWFIPRGCGESVRENMDPLREVDDDIKIYDVLDKTDLREHIDNLGGLDAQLGQQGNGVLSSGQKQLFCLARAMLTRRGGILIMDEAMSNVDYKTELKILSLLRSDFQGWTIIAFTHHLRFIPQFFDRVVVMDEGRVVEYDDDPGRLLADPSSLFRRLSGAENDRDNSSRVGE</sequence>
<evidence type="ECO:0000256" key="8">
    <source>
        <dbReference type="SAM" id="MobiDB-lite"/>
    </source>
</evidence>
<reference evidence="13" key="1">
    <citation type="journal article" date="2015" name="Genome Announc.">
        <title>Genome sequence of the AIDS-associated pathogen Penicillium marneffei (ATCC18224) and its near taxonomic relative Talaromyces stipitatus (ATCC10500).</title>
        <authorList>
            <person name="Nierman W.C."/>
            <person name="Fedorova-Abrams N.D."/>
            <person name="Andrianopoulos A."/>
        </authorList>
    </citation>
    <scope>NUCLEOTIDE SEQUENCE [LARGE SCALE GENOMIC DNA]</scope>
    <source>
        <strain evidence="13">ATCC 10500 / CBS 375.48 / QM 6759 / NRRL 1006</strain>
    </source>
</reference>
<dbReference type="VEuPathDB" id="FungiDB:TSTA_057650"/>